<proteinExistence type="predicted"/>
<sequence length="85" mass="9535">MMNYKFSIGLEAKAVPEPLGQWLENSLPVDFAVKQCTRLHLRFVEVTITGDTADDVAAKHRAFAKVMRACGFRGVVVKDKKIQEI</sequence>
<protein>
    <submittedName>
        <fullName evidence="1">Uncharacterized protein</fullName>
    </submittedName>
</protein>
<accession>A0A8S5NGG4</accession>
<reference evidence="1" key="1">
    <citation type="journal article" date="2021" name="Proc. Natl. Acad. Sci. U.S.A.">
        <title>A Catalog of Tens of Thousands of Viruses from Human Metagenomes Reveals Hidden Associations with Chronic Diseases.</title>
        <authorList>
            <person name="Tisza M.J."/>
            <person name="Buck C.B."/>
        </authorList>
    </citation>
    <scope>NUCLEOTIDE SEQUENCE</scope>
    <source>
        <strain evidence="1">CtzRR1</strain>
    </source>
</reference>
<organism evidence="1">
    <name type="scientific">Myoviridae sp. ctzRR1</name>
    <dbReference type="NCBI Taxonomy" id="2826720"/>
    <lineage>
        <taxon>Viruses</taxon>
        <taxon>Duplodnaviria</taxon>
        <taxon>Heunggongvirae</taxon>
        <taxon>Uroviricota</taxon>
        <taxon>Caudoviricetes</taxon>
    </lineage>
</organism>
<dbReference type="EMBL" id="BK015166">
    <property type="protein sequence ID" value="DAD93782.1"/>
    <property type="molecule type" value="Genomic_DNA"/>
</dbReference>
<evidence type="ECO:0000313" key="1">
    <source>
        <dbReference type="EMBL" id="DAD93782.1"/>
    </source>
</evidence>
<name>A0A8S5NGG4_9CAUD</name>